<sequence length="91" mass="10537">MDFNDYIKTYEDLSRQVGGMVLANEIASRPLELINGDLDNEIFQYFIISDPDFLLEHTDEVVFQDEELDLYIWGIDHFGTAWSGVPVPELH</sequence>
<evidence type="ECO:0000313" key="2">
    <source>
        <dbReference type="Proteomes" id="UP000319424"/>
    </source>
</evidence>
<gene>
    <name evidence="1" type="ORF">FL857_03275</name>
</gene>
<reference evidence="1 2" key="1">
    <citation type="submission" date="2019-07" db="EMBL/GenBank/DDBJ databases">
        <title>Criibacterium bergeronii gen. nov., sp. nov. isolated from human clinical samples.</title>
        <authorList>
            <person name="Maheux A.F."/>
            <person name="Boudreau D.K."/>
            <person name="Berube E."/>
            <person name="Brodeur S."/>
            <person name="Bernard K.A."/>
            <person name="Abed J.Y."/>
            <person name="Ducrey E."/>
            <person name="Guay E.F."/>
            <person name="Raymond F."/>
            <person name="Corbeil J."/>
            <person name="Domingo M.-C."/>
            <person name="Roy P.H."/>
            <person name="Boissinot M."/>
            <person name="Tocheva E.I."/>
            <person name="Omar R.F."/>
        </authorList>
    </citation>
    <scope>NUCLEOTIDE SEQUENCE [LARGE SCALE GENOMIC DNA]</scope>
    <source>
        <strain evidence="1 2">CCRI-24246</strain>
    </source>
</reference>
<organism evidence="1 2">
    <name type="scientific">Criibacterium bergeronii</name>
    <dbReference type="NCBI Taxonomy" id="1871336"/>
    <lineage>
        <taxon>Bacteria</taxon>
        <taxon>Bacillati</taxon>
        <taxon>Bacillota</taxon>
        <taxon>Clostridia</taxon>
        <taxon>Peptostreptococcales</taxon>
        <taxon>Filifactoraceae</taxon>
        <taxon>Criibacterium</taxon>
    </lineage>
</organism>
<comment type="caution">
    <text evidence="1">The sequence shown here is derived from an EMBL/GenBank/DDBJ whole genome shotgun (WGS) entry which is preliminary data.</text>
</comment>
<accession>A0A552VC38</accession>
<dbReference type="Proteomes" id="UP000319424">
    <property type="component" value="Unassembled WGS sequence"/>
</dbReference>
<dbReference type="EMBL" id="VJXW01000003">
    <property type="protein sequence ID" value="TRW28027.1"/>
    <property type="molecule type" value="Genomic_DNA"/>
</dbReference>
<evidence type="ECO:0000313" key="1">
    <source>
        <dbReference type="EMBL" id="TRW28027.1"/>
    </source>
</evidence>
<dbReference type="AlphaFoldDB" id="A0A552VC38"/>
<dbReference type="OrthoDB" id="1856983at2"/>
<proteinExistence type="predicted"/>
<dbReference type="RefSeq" id="WP_144015707.1">
    <property type="nucleotide sequence ID" value="NZ_VJXW01000003.1"/>
</dbReference>
<protein>
    <submittedName>
        <fullName evidence="1">Uncharacterized protein</fullName>
    </submittedName>
</protein>
<name>A0A552VC38_9FIRM</name>